<dbReference type="AlphaFoldDB" id="A0A426DDK9"/>
<reference evidence="1" key="1">
    <citation type="submission" date="2018-10" db="EMBL/GenBank/DDBJ databases">
        <title>Schaedlerella arabinophila gen. nov. sp. nov., isolated from the mouse intestinal tract and comparative analysis with the genome of the closely related altered Schaedler flora strain ASF502.</title>
        <authorList>
            <person name="Miyake S."/>
            <person name="Soh M."/>
            <person name="Seedorf H."/>
        </authorList>
    </citation>
    <scope>NUCLEOTIDE SEQUENCE [LARGE SCALE GENOMIC DNA]</scope>
    <source>
        <strain evidence="1">DSM 106076</strain>
    </source>
</reference>
<evidence type="ECO:0000313" key="1">
    <source>
        <dbReference type="EMBL" id="RRK30927.1"/>
    </source>
</evidence>
<dbReference type="PROSITE" id="PS51257">
    <property type="entry name" value="PROKAR_LIPOPROTEIN"/>
    <property type="match status" value="1"/>
</dbReference>
<comment type="caution">
    <text evidence="1">The sequence shown here is derived from an EMBL/GenBank/DDBJ whole genome shotgun (WGS) entry which is preliminary data.</text>
</comment>
<gene>
    <name evidence="1" type="ORF">EBB54_05695</name>
</gene>
<proteinExistence type="predicted"/>
<dbReference type="Proteomes" id="UP000274920">
    <property type="component" value="Unassembled WGS sequence"/>
</dbReference>
<keyword evidence="2" id="KW-1185">Reference proteome</keyword>
<evidence type="ECO:0000313" key="2">
    <source>
        <dbReference type="Proteomes" id="UP000274920"/>
    </source>
</evidence>
<organism evidence="1 2">
    <name type="scientific">Schaedlerella arabinosiphila</name>
    <dbReference type="NCBI Taxonomy" id="2044587"/>
    <lineage>
        <taxon>Bacteria</taxon>
        <taxon>Bacillati</taxon>
        <taxon>Bacillota</taxon>
        <taxon>Clostridia</taxon>
        <taxon>Lachnospirales</taxon>
        <taxon>Lachnospiraceae</taxon>
        <taxon>Schaedlerella</taxon>
    </lineage>
</organism>
<name>A0A426DDK9_9FIRM</name>
<accession>A0A426DDK9</accession>
<protein>
    <submittedName>
        <fullName evidence="1">Uncharacterized protein</fullName>
    </submittedName>
</protein>
<sequence length="504" mass="56720">MEKEKMKFKKVLALFALGTAACFLPGCRETPEKSAVVSKADGLDESVIAAPLEEGQTRKADMPKHWSAKHTSSDGKMTITADLDLEAPQLGNLPVLEMKNHKITQEELEKLVHYFAEGQDLFVPKADTKEVYQKILDRIEKGEGAYSNEGDLYNMEIKGYVEKGLELAPETSGPDQKAEVVFQKKSEDAARNAAKGRAAETKEQESYFVADIGKGRESCIEAVTYDPDSGNDSSFSWKTGEAVSDELDIQYYLRWNESGNTEYAARFQELAERFHAALEKETVTEEEGEVQARQVMEELELPEMRVSSLEKILWFPKGSIPEEGSPGNSEDFLWQADLSKAAAGYRYTFTRKTNGLFLIRGGMALNGTGEVYAPPFPVETVQITVTEKGVQAFSWEGISEESAIVAENTELLEFEEIQEWLFKQITYWYTQKKVPPEENMRFSYPVIGAEIGYTYIPAYEKPDCVWMVPAWNFQVMEQVNGRDMQYLEWTINALDGGVVGEILN</sequence>
<dbReference type="EMBL" id="RHJS01000002">
    <property type="protein sequence ID" value="RRK30927.1"/>
    <property type="molecule type" value="Genomic_DNA"/>
</dbReference>